<dbReference type="InterPro" id="IPR036397">
    <property type="entry name" value="RNaseH_sf"/>
</dbReference>
<accession>A0A3S0HWI2</accession>
<dbReference type="AlphaFoldDB" id="A0A3S0HWI2"/>
<protein>
    <submittedName>
        <fullName evidence="3">Transposase</fullName>
    </submittedName>
</protein>
<evidence type="ECO:0000259" key="2">
    <source>
        <dbReference type="Pfam" id="PF13358"/>
    </source>
</evidence>
<evidence type="ECO:0000313" key="3">
    <source>
        <dbReference type="EMBL" id="RTR09710.1"/>
    </source>
</evidence>
<sequence>KKTVLATESGRADVADDRRTWRNHRQPRMREEPDRLVFLDETATTTKMTRLRGRAKRGQRFKAKAPFGHWGTQTFIAALRCDGLTAPWIIKGAMNKRLFETYVETQLAPTLQPGDIVILDNLSSHKKRKGQSHPQRKRSLVPFSAPLQPRPQPHRDGLRQAQGPSQTHRRAHHRGTLESRRLHL</sequence>
<feature type="domain" description="Tc1-like transposase DDE" evidence="2">
    <location>
        <begin position="35"/>
        <end position="135"/>
    </location>
</feature>
<feature type="compositionally biased region" description="Basic and acidic residues" evidence="1">
    <location>
        <begin position="175"/>
        <end position="184"/>
    </location>
</feature>
<dbReference type="GO" id="GO:0003676">
    <property type="term" value="F:nucleic acid binding"/>
    <property type="evidence" value="ECO:0007669"/>
    <property type="project" value="InterPro"/>
</dbReference>
<feature type="non-terminal residue" evidence="3">
    <location>
        <position position="1"/>
    </location>
</feature>
<organism evidence="3 4">
    <name type="scientific">Azospirillum griseum</name>
    <dbReference type="NCBI Taxonomy" id="2496639"/>
    <lineage>
        <taxon>Bacteria</taxon>
        <taxon>Pseudomonadati</taxon>
        <taxon>Pseudomonadota</taxon>
        <taxon>Alphaproteobacteria</taxon>
        <taxon>Rhodospirillales</taxon>
        <taxon>Azospirillaceae</taxon>
        <taxon>Azospirillum</taxon>
    </lineage>
</organism>
<name>A0A3S0HWI2_9PROT</name>
<proteinExistence type="predicted"/>
<dbReference type="Gene3D" id="3.30.420.10">
    <property type="entry name" value="Ribonuclease H-like superfamily/Ribonuclease H"/>
    <property type="match status" value="1"/>
</dbReference>
<dbReference type="Pfam" id="PF13358">
    <property type="entry name" value="DDE_3"/>
    <property type="match status" value="1"/>
</dbReference>
<feature type="region of interest" description="Disordered" evidence="1">
    <location>
        <begin position="125"/>
        <end position="184"/>
    </location>
</feature>
<dbReference type="PANTHER" id="PTHR46564:SF1">
    <property type="entry name" value="TRANSPOSASE"/>
    <property type="match status" value="1"/>
</dbReference>
<dbReference type="InterPro" id="IPR038717">
    <property type="entry name" value="Tc1-like_DDE_dom"/>
</dbReference>
<dbReference type="Proteomes" id="UP000277007">
    <property type="component" value="Unassembled WGS sequence"/>
</dbReference>
<comment type="caution">
    <text evidence="3">The sequence shown here is derived from an EMBL/GenBank/DDBJ whole genome shotgun (WGS) entry which is preliminary data.</text>
</comment>
<gene>
    <name evidence="3" type="ORF">EJ903_26460</name>
</gene>
<reference evidence="3 4" key="1">
    <citation type="submission" date="2018-12" db="EMBL/GenBank/DDBJ databases">
        <authorList>
            <person name="Yang Y."/>
        </authorList>
    </citation>
    <scope>NUCLEOTIDE SEQUENCE [LARGE SCALE GENOMIC DNA]</scope>
    <source>
        <strain evidence="3 4">L-25-5w-1</strain>
    </source>
</reference>
<keyword evidence="4" id="KW-1185">Reference proteome</keyword>
<evidence type="ECO:0000256" key="1">
    <source>
        <dbReference type="SAM" id="MobiDB-lite"/>
    </source>
</evidence>
<evidence type="ECO:0000313" key="4">
    <source>
        <dbReference type="Proteomes" id="UP000277007"/>
    </source>
</evidence>
<dbReference type="EMBL" id="RXMA01000126">
    <property type="protein sequence ID" value="RTR09710.1"/>
    <property type="molecule type" value="Genomic_DNA"/>
</dbReference>
<dbReference type="PANTHER" id="PTHR46564">
    <property type="entry name" value="TRANSPOSASE"/>
    <property type="match status" value="1"/>
</dbReference>
<feature type="compositionally biased region" description="Basic residues" evidence="1">
    <location>
        <begin position="125"/>
        <end position="139"/>
    </location>
</feature>